<reference evidence="14 15" key="1">
    <citation type="submission" date="2006-03" db="EMBL/GenBank/DDBJ databases">
        <authorList>
            <person name="Pinhassi J."/>
            <person name="Pedros-Alio C."/>
            <person name="Ferriera S."/>
            <person name="Johnson J."/>
            <person name="Kravitz S."/>
            <person name="Halpern A."/>
            <person name="Remington K."/>
            <person name="Beeson K."/>
            <person name="Tran B."/>
            <person name="Rogers Y.-H."/>
            <person name="Friedman R."/>
            <person name="Venter J.C."/>
        </authorList>
    </citation>
    <scope>NUCLEOTIDE SEQUENCE [LARGE SCALE GENOMIC DNA]</scope>
    <source>
        <strain evidence="14 15">RED65</strain>
    </source>
</reference>
<comment type="caution">
    <text evidence="14">The sequence shown here is derived from an EMBL/GenBank/DDBJ whole genome shotgun (WGS) entry which is preliminary data.</text>
</comment>
<keyword evidence="6 8" id="KW-0472">Membrane</keyword>
<evidence type="ECO:0000256" key="9">
    <source>
        <dbReference type="RuleBase" id="RU003357"/>
    </source>
</evidence>
<dbReference type="PANTHER" id="PTHR40980">
    <property type="entry name" value="PLUG DOMAIN-CONTAINING PROTEIN"/>
    <property type="match status" value="1"/>
</dbReference>
<dbReference type="EMBL" id="AAQH01000005">
    <property type="protein sequence ID" value="EAT12632.1"/>
    <property type="molecule type" value="Genomic_DNA"/>
</dbReference>
<dbReference type="SUPFAM" id="SSF56935">
    <property type="entry name" value="Porins"/>
    <property type="match status" value="1"/>
</dbReference>
<keyword evidence="2 8" id="KW-0813">Transport</keyword>
<dbReference type="InterPro" id="IPR012910">
    <property type="entry name" value="Plug_dom"/>
</dbReference>
<comment type="subcellular location">
    <subcellularLocation>
        <location evidence="1 8">Cell outer membrane</location>
        <topology evidence="1 8">Multi-pass membrane protein</topology>
    </subcellularLocation>
</comment>
<proteinExistence type="inferred from homology"/>
<evidence type="ECO:0000313" key="14">
    <source>
        <dbReference type="EMBL" id="EAT12632.1"/>
    </source>
</evidence>
<dbReference type="Proteomes" id="UP000004263">
    <property type="component" value="Unassembled WGS sequence"/>
</dbReference>
<comment type="similarity">
    <text evidence="8 9">Belongs to the TonB-dependent receptor family.</text>
</comment>
<feature type="domain" description="TonB-dependent receptor plug" evidence="13">
    <location>
        <begin position="59"/>
        <end position="156"/>
    </location>
</feature>
<dbReference type="CDD" id="cd01347">
    <property type="entry name" value="ligand_gated_channel"/>
    <property type="match status" value="1"/>
</dbReference>
<feature type="compositionally biased region" description="Polar residues" evidence="10">
    <location>
        <begin position="215"/>
        <end position="232"/>
    </location>
</feature>
<keyword evidence="3 8" id="KW-1134">Transmembrane beta strand</keyword>
<dbReference type="InterPro" id="IPR037066">
    <property type="entry name" value="Plug_dom_sf"/>
</dbReference>
<dbReference type="Gene3D" id="2.40.170.20">
    <property type="entry name" value="TonB-dependent receptor, beta-barrel domain"/>
    <property type="match status" value="1"/>
</dbReference>
<accession>Q1N3F9</accession>
<evidence type="ECO:0000313" key="15">
    <source>
        <dbReference type="Proteomes" id="UP000004263"/>
    </source>
</evidence>
<protein>
    <submittedName>
        <fullName evidence="14">TonB-dependent receptor</fullName>
    </submittedName>
</protein>
<dbReference type="Gene3D" id="2.170.130.10">
    <property type="entry name" value="TonB-dependent receptor, plug domain"/>
    <property type="match status" value="1"/>
</dbReference>
<evidence type="ECO:0000256" key="3">
    <source>
        <dbReference type="ARBA" id="ARBA00022452"/>
    </source>
</evidence>
<dbReference type="Pfam" id="PF00593">
    <property type="entry name" value="TonB_dep_Rec_b-barrel"/>
    <property type="match status" value="1"/>
</dbReference>
<dbReference type="PANTHER" id="PTHR40980:SF4">
    <property type="entry name" value="TONB-DEPENDENT RECEPTOR-LIKE BETA-BARREL DOMAIN-CONTAINING PROTEIN"/>
    <property type="match status" value="1"/>
</dbReference>
<evidence type="ECO:0000256" key="7">
    <source>
        <dbReference type="ARBA" id="ARBA00023237"/>
    </source>
</evidence>
<keyword evidence="4 8" id="KW-0812">Transmembrane</keyword>
<dbReference type="RefSeq" id="WP_007018421.1">
    <property type="nucleotide sequence ID" value="NZ_CH724117.1"/>
</dbReference>
<evidence type="ECO:0000259" key="13">
    <source>
        <dbReference type="Pfam" id="PF07715"/>
    </source>
</evidence>
<keyword evidence="5 9" id="KW-0798">TonB box</keyword>
<dbReference type="InterPro" id="IPR039426">
    <property type="entry name" value="TonB-dep_rcpt-like"/>
</dbReference>
<evidence type="ECO:0000256" key="4">
    <source>
        <dbReference type="ARBA" id="ARBA00022692"/>
    </source>
</evidence>
<evidence type="ECO:0000256" key="1">
    <source>
        <dbReference type="ARBA" id="ARBA00004571"/>
    </source>
</evidence>
<evidence type="ECO:0000256" key="2">
    <source>
        <dbReference type="ARBA" id="ARBA00022448"/>
    </source>
</evidence>
<evidence type="ECO:0000256" key="5">
    <source>
        <dbReference type="ARBA" id="ARBA00023077"/>
    </source>
</evidence>
<dbReference type="Pfam" id="PF07715">
    <property type="entry name" value="Plug"/>
    <property type="match status" value="1"/>
</dbReference>
<organism evidence="14 15">
    <name type="scientific">Bermanella marisrubri</name>
    <dbReference type="NCBI Taxonomy" id="207949"/>
    <lineage>
        <taxon>Bacteria</taxon>
        <taxon>Pseudomonadati</taxon>
        <taxon>Pseudomonadota</taxon>
        <taxon>Gammaproteobacteria</taxon>
        <taxon>Oceanospirillales</taxon>
        <taxon>Oceanospirillaceae</taxon>
        <taxon>Bermanella</taxon>
    </lineage>
</organism>
<feature type="region of interest" description="Disordered" evidence="10">
    <location>
        <begin position="214"/>
        <end position="251"/>
    </location>
</feature>
<feature type="signal peptide" evidence="11">
    <location>
        <begin position="1"/>
        <end position="24"/>
    </location>
</feature>
<dbReference type="STRING" id="207949.RED65_13147"/>
<dbReference type="OrthoDB" id="9764669at2"/>
<gene>
    <name evidence="14" type="ORF">RED65_13147</name>
</gene>
<keyword evidence="15" id="KW-1185">Reference proteome</keyword>
<evidence type="ECO:0000256" key="11">
    <source>
        <dbReference type="SAM" id="SignalP"/>
    </source>
</evidence>
<feature type="domain" description="TonB-dependent receptor-like beta-barrel" evidence="12">
    <location>
        <begin position="284"/>
        <end position="730"/>
    </location>
</feature>
<dbReference type="GO" id="GO:0009279">
    <property type="term" value="C:cell outer membrane"/>
    <property type="evidence" value="ECO:0007669"/>
    <property type="project" value="UniProtKB-SubCell"/>
</dbReference>
<feature type="compositionally biased region" description="Basic and acidic residues" evidence="10">
    <location>
        <begin position="240"/>
        <end position="250"/>
    </location>
</feature>
<dbReference type="PROSITE" id="PS52016">
    <property type="entry name" value="TONB_DEPENDENT_REC_3"/>
    <property type="match status" value="1"/>
</dbReference>
<dbReference type="HOGENOM" id="CLU_023161_0_0_6"/>
<keyword evidence="11" id="KW-0732">Signal</keyword>
<evidence type="ECO:0000259" key="12">
    <source>
        <dbReference type="Pfam" id="PF00593"/>
    </source>
</evidence>
<name>Q1N3F9_9GAMM</name>
<feature type="chain" id="PRO_5004194530" evidence="11">
    <location>
        <begin position="25"/>
        <end position="775"/>
    </location>
</feature>
<sequence>MKILNKNTLALAISSLAFSSSAFAEDNTIELQGSDMSIEEVIVHGEIGYRNRVDTIEQVLEYDRGYFERFEPSSAGDALKRVPSVTFLSDVTESDGARLRGLNPGYTQILINGEAVPGIGQDRSFLLDRIPAELIERVEVIRSNSADRPGDALAGAVNIILRDSYSLDGAYVKLGGAIYSEEEEVKESLAAVWGGELAGGRAVIGVNRQGRLNPKQKNSLRYSDSPENNANFATEEFDNREDQSDVRDSTDTSLNFNYQKMLMDGSELKFDGVYVDTDRTEKERSFEYDNPTATTGPVNEGGNLLTDNQQLQDIEQSNASFNVAYSFSMLDGTSEVKAGFAQFESTNDNRESEIDFEDAQSVIEDERELEVFEDEEINISFSHERSLNEMLTLKAGIDLRSKTRDTSIKAGDNERDITTSGWDQFASNSPLSVANSIDDLEAIDGGLNSIEEDRMDIYALLEGEVGALQWETGVRFEKTDTSIEDKNLDQTVDNDYSQVLPSLHIRYAVTDSDRIMLSLAQSVRRPDFNYLTPATLEGEFEDNDLRGNPNLEPERATGLDLGYEHRIGRKGVMGINFFYRDVSDKIELANTQEDSVTAIEDNEPGTFVYEPQNIGDGTVQGVEVDLSMPLSILALDNTGIFVNYSYIDSEVEDELGKRAFNDQPEWVYNLGFIQDLPNIAASFGATYREQGDAYGRFIAEEITTSYGPDLEIFIEKRWPSMTLRFVGSNLLDSSKDESFNKFETIADQQSRSFDEYELETEEAGPVYRLSLRMAL</sequence>
<dbReference type="AlphaFoldDB" id="Q1N3F9"/>
<dbReference type="InterPro" id="IPR036942">
    <property type="entry name" value="Beta-barrel_TonB_sf"/>
</dbReference>
<dbReference type="InterPro" id="IPR000531">
    <property type="entry name" value="Beta-barrel_TonB"/>
</dbReference>
<keyword evidence="7 8" id="KW-0998">Cell outer membrane</keyword>
<keyword evidence="14" id="KW-0675">Receptor</keyword>
<evidence type="ECO:0000256" key="6">
    <source>
        <dbReference type="ARBA" id="ARBA00023136"/>
    </source>
</evidence>
<evidence type="ECO:0000256" key="10">
    <source>
        <dbReference type="SAM" id="MobiDB-lite"/>
    </source>
</evidence>
<evidence type="ECO:0000256" key="8">
    <source>
        <dbReference type="PROSITE-ProRule" id="PRU01360"/>
    </source>
</evidence>